<evidence type="ECO:0000256" key="2">
    <source>
        <dbReference type="ARBA" id="ARBA00004319"/>
    </source>
</evidence>
<protein>
    <recommendedName>
        <fullName evidence="18">UDP-glucose:glycoprotein glucosyltransferase</fullName>
    </recommendedName>
</protein>
<dbReference type="Proteomes" id="UP000750522">
    <property type="component" value="Unassembled WGS sequence"/>
</dbReference>
<dbReference type="GO" id="GO:0018279">
    <property type="term" value="P:protein N-linked glycosylation via asparagine"/>
    <property type="evidence" value="ECO:0007669"/>
    <property type="project" value="TreeGrafter"/>
</dbReference>
<evidence type="ECO:0000259" key="13">
    <source>
        <dbReference type="Pfam" id="PF18402"/>
    </source>
</evidence>
<dbReference type="Pfam" id="PF18403">
    <property type="entry name" value="Thioredoxin_15"/>
    <property type="match status" value="1"/>
</dbReference>
<keyword evidence="6 10" id="KW-0732">Signal</keyword>
<evidence type="ECO:0000256" key="4">
    <source>
        <dbReference type="ARBA" id="ARBA00006351"/>
    </source>
</evidence>
<feature type="region of interest" description="Disordered" evidence="9">
    <location>
        <begin position="267"/>
        <end position="296"/>
    </location>
</feature>
<dbReference type="GO" id="GO:0051082">
    <property type="term" value="F:unfolded protein binding"/>
    <property type="evidence" value="ECO:0007669"/>
    <property type="project" value="TreeGrafter"/>
</dbReference>
<dbReference type="PANTHER" id="PTHR11226">
    <property type="entry name" value="UDP-GLUCOSE GLYCOPROTEIN:GLUCOSYLTRANSFERASE"/>
    <property type="match status" value="1"/>
</dbReference>
<dbReference type="InterPro" id="IPR040692">
    <property type="entry name" value="UGGT_TRXL_3"/>
</dbReference>
<dbReference type="GO" id="GO:0005788">
    <property type="term" value="C:endoplasmic reticulum lumen"/>
    <property type="evidence" value="ECO:0007669"/>
    <property type="project" value="UniProtKB-SubCell"/>
</dbReference>
<dbReference type="Pfam" id="PF06427">
    <property type="entry name" value="UDP-g_GGTase"/>
    <property type="match status" value="1"/>
</dbReference>
<dbReference type="InterPro" id="IPR040497">
    <property type="entry name" value="Glyco_transf_24"/>
</dbReference>
<evidence type="ECO:0000313" key="16">
    <source>
        <dbReference type="EMBL" id="KAF5102515.1"/>
    </source>
</evidence>
<feature type="compositionally biased region" description="Acidic residues" evidence="9">
    <location>
        <begin position="276"/>
        <end position="285"/>
    </location>
</feature>
<evidence type="ECO:0000313" key="17">
    <source>
        <dbReference type="Proteomes" id="UP000750522"/>
    </source>
</evidence>
<dbReference type="InterPro" id="IPR029044">
    <property type="entry name" value="Nucleotide-diphossugar_trans"/>
</dbReference>
<evidence type="ECO:0000259" key="12">
    <source>
        <dbReference type="Pfam" id="PF18401"/>
    </source>
</evidence>
<evidence type="ECO:0008006" key="18">
    <source>
        <dbReference type="Google" id="ProtNLM"/>
    </source>
</evidence>
<evidence type="ECO:0000256" key="9">
    <source>
        <dbReference type="SAM" id="MobiDB-lite"/>
    </source>
</evidence>
<evidence type="ECO:0000259" key="15">
    <source>
        <dbReference type="Pfam" id="PF18404"/>
    </source>
</evidence>
<sequence>MKGNIFFSALSLALLFSCSCAADVPATRNKNVQVSLVANGPKIPFQIELLGFNITSEAIAAENASVYYPLLNEFTTLYEGPAPSDKQLHDFAVSYALDNDYIQPGQVAFIDLALAIHTHSALIHSYYQFHDTLAEPAAQHLEPDCSTWVAYNGKTSCNSDLVFALETAGKSARMPLLLPIDKVLRTPLTNDDSLPYAVLYTDLIDFEGFAKFHTHLYGSALAGKLNYVVRYRAPTTIAESNSARQQLTGYGAELYVKRTDYLVIDDRDTKASESSENSEDSDEVEQSSKAQTVLQPVNEGGTISKANLNLLGFKASKFILESNDPFGALVNVSLDFPKYSFPLSEMPGTRRDWANMVSDNVRPGSNLLYINGAPVATSDDNIFSISKAIDRERTYMNKFKSLGLSSEDALDLILSEIDFKDGDNGDKKKLRYDYRTPSLVWLNNLKTDKRYKQWSADPKRILNLPPNQILPPVRLNIHTIVYVIDFSRPAQYNNLAELLNLMARNSAIQIGVIPIVYTKAAEVIAREFFAAQLEAGSEGAVAFISGLMQSEDHQTIYKHVVGPDSDRDVENDEEVNQLIQEARVFAERLDIDTSAQTVFTNGLITPITQRWFYDITDIVGKDMATLKKFVRKNNGKFESEPKDLFLENALNKRNSLINPTDTSVISFLDISDLYIQKEKYGYVGFSSSGSAKNTDNENENLYSFWVAGDPSMSQFKSQVVNALEYVKDTKLNVKVNIVPVVSSVDSVSETGLKVISALTKNNSIDTVLKSLSDLDSVDAIRHDELAKFQAHSDIFTSSIVTLVSGGRVISLPTNKLFSPSDLEMLYEADFAGRIQPIAELSSVNEISINGLTGLDKFDLQDLLVSLVWFVKTTFEEKNSFFVSGPAARVDTTDYLGLEQASFDIPNIYDDDENHEPLVHITAVLDPISEKGQVYTALLKSLSQIPEIKISVILSPKPGLTEIPLKRFYRANIPAKPEFDKDTGKRSQDYLVFTDMPQSTLLNLDLNVPGSWIALPESSVHDLDNIILDQINEPVLEAEYLLKNLLLQGHAIDVTTNTAPRGVALELGTVSTVMTDTSIMANLGYFQLKANPGLWSLNIKKGPSAEVFEFKTVGIPNKNSRVEVADESLVFITEMTGLTIYPTFKRKPGMEHQDVLELTPSIGGFIKNTWNSLFGSTKANDDNAEINIFTVASGHLYERFLSIMTISVMKHTDHTVKFWLIENFLSPSFKQFLPHLAEEYGFKYELISYKWPSWLRPQAEKQRTIWGYKILFLDVLFPQSLDKVIFVDADQIVRTDMIELTEVDLQGAPYGFTPMCDSRKEIEGFRFWKQGYWKNYLGSDYKYHISALYVVDLARFRKLAAGDQLRQHYQMLSADPGSLSNLDQDLPNHLQKQLPIFSLPQDWLWCETWCSDESLLTAKTIDLCNNPMTKEPKLDRARRQVPEWVEYDNFVASLSSKVQSQAVKADVDVSTPSKDAEDEDIIKAPTAEDNEGDDEDLYDEL</sequence>
<dbReference type="Gene3D" id="3.90.550.10">
    <property type="entry name" value="Spore Coat Polysaccharide Biosynthesis Protein SpsA, Chain A"/>
    <property type="match status" value="1"/>
</dbReference>
<reference evidence="16" key="2">
    <citation type="submission" date="2020-01" db="EMBL/GenBank/DDBJ databases">
        <authorList>
            <person name="Perkins V."/>
            <person name="Lessard M.-H."/>
            <person name="Dugat-Bony E."/>
            <person name="Frenette M."/>
            <person name="Labrie S."/>
        </authorList>
    </citation>
    <scope>NUCLEOTIDE SEQUENCE</scope>
    <source>
        <strain evidence="16">LMA-70</strain>
    </source>
</reference>
<comment type="caution">
    <text evidence="16">The sequence shown here is derived from an EMBL/GenBank/DDBJ whole genome shotgun (WGS) entry which is preliminary data.</text>
</comment>
<dbReference type="Pfam" id="PF18404">
    <property type="entry name" value="Glyco_transf_24"/>
    <property type="match status" value="1"/>
</dbReference>
<dbReference type="CDD" id="cd06432">
    <property type="entry name" value="GT8_HUGT1_C_like"/>
    <property type="match status" value="1"/>
</dbReference>
<feature type="domain" description="Glucosyltransferase 24 catalytic" evidence="15">
    <location>
        <begin position="1185"/>
        <end position="1452"/>
    </location>
</feature>
<evidence type="ECO:0000256" key="10">
    <source>
        <dbReference type="SAM" id="SignalP"/>
    </source>
</evidence>
<feature type="domain" description="UGGT thioredoxin-like" evidence="12">
    <location>
        <begin position="302"/>
        <end position="414"/>
    </location>
</feature>
<dbReference type="InterPro" id="IPR040693">
    <property type="entry name" value="UGGT_TRXL_1"/>
</dbReference>
<comment type="subcellular location">
    <subcellularLocation>
        <location evidence="2">Endoplasmic reticulum lumen</location>
    </subcellularLocation>
</comment>
<dbReference type="EMBL" id="QQZK01000029">
    <property type="protein sequence ID" value="KAF5102515.1"/>
    <property type="molecule type" value="Genomic_DNA"/>
</dbReference>
<comment type="cofactor">
    <cofactor evidence="1">
        <name>Ca(2+)</name>
        <dbReference type="ChEBI" id="CHEBI:29108"/>
    </cofactor>
</comment>
<feature type="compositionally biased region" description="Acidic residues" evidence="9">
    <location>
        <begin position="1487"/>
        <end position="1500"/>
    </location>
</feature>
<dbReference type="Pfam" id="PF18400">
    <property type="entry name" value="Thioredoxin_12"/>
    <property type="match status" value="1"/>
</dbReference>
<evidence type="ECO:0000259" key="11">
    <source>
        <dbReference type="Pfam" id="PF18400"/>
    </source>
</evidence>
<feature type="domain" description="UDP-glucose:glycoprotein glucosyltransferase thioredoxin-like" evidence="14">
    <location>
        <begin position="696"/>
        <end position="840"/>
    </location>
</feature>
<dbReference type="InterPro" id="IPR040694">
    <property type="entry name" value="UGGT_TRXL_2"/>
</dbReference>
<dbReference type="PANTHER" id="PTHR11226:SF0">
    <property type="entry name" value="UDP-GLUCOSE:GLYCOPROTEIN GLUCOSYLTRANSFERASE"/>
    <property type="match status" value="1"/>
</dbReference>
<keyword evidence="8" id="KW-0325">Glycoprotein</keyword>
<evidence type="ECO:0000256" key="3">
    <source>
        <dbReference type="ARBA" id="ARBA00004922"/>
    </source>
</evidence>
<evidence type="ECO:0000256" key="1">
    <source>
        <dbReference type="ARBA" id="ARBA00001913"/>
    </source>
</evidence>
<name>A0A9P5G7E3_GEOCN</name>
<keyword evidence="7" id="KW-0256">Endoplasmic reticulum</keyword>
<keyword evidence="5" id="KW-0808">Transferase</keyword>
<evidence type="ECO:0000256" key="6">
    <source>
        <dbReference type="ARBA" id="ARBA00022729"/>
    </source>
</evidence>
<organism evidence="16 17">
    <name type="scientific">Geotrichum candidum</name>
    <name type="common">Oospora lactis</name>
    <name type="synonym">Dipodascus geotrichum</name>
    <dbReference type="NCBI Taxonomy" id="1173061"/>
    <lineage>
        <taxon>Eukaryota</taxon>
        <taxon>Fungi</taxon>
        <taxon>Dikarya</taxon>
        <taxon>Ascomycota</taxon>
        <taxon>Saccharomycotina</taxon>
        <taxon>Dipodascomycetes</taxon>
        <taxon>Dipodascales</taxon>
        <taxon>Dipodascaceae</taxon>
        <taxon>Geotrichum</taxon>
    </lineage>
</organism>
<evidence type="ECO:0000256" key="5">
    <source>
        <dbReference type="ARBA" id="ARBA00022679"/>
    </source>
</evidence>
<dbReference type="InterPro" id="IPR009448">
    <property type="entry name" value="UDP-g_GGtrans"/>
</dbReference>
<dbReference type="GO" id="GO:0003980">
    <property type="term" value="F:UDP-glucose:glycoprotein glucosyltransferase activity"/>
    <property type="evidence" value="ECO:0007669"/>
    <property type="project" value="InterPro"/>
</dbReference>
<feature type="signal peptide" evidence="10">
    <location>
        <begin position="1"/>
        <end position="21"/>
    </location>
</feature>
<evidence type="ECO:0000256" key="8">
    <source>
        <dbReference type="ARBA" id="ARBA00023180"/>
    </source>
</evidence>
<feature type="domain" description="UGGT thioredoxin-like" evidence="13">
    <location>
        <begin position="432"/>
        <end position="657"/>
    </location>
</feature>
<comment type="pathway">
    <text evidence="3">Protein modification; protein glycosylation.</text>
</comment>
<proteinExistence type="inferred from homology"/>
<reference evidence="16" key="1">
    <citation type="journal article" date="2020" name="Front. Microbiol.">
        <title>Phenotypic and Genetic Characterization of the Cheese Ripening Yeast Geotrichum candidum.</title>
        <authorList>
            <person name="Perkins V."/>
            <person name="Vignola S."/>
            <person name="Lessard M.H."/>
            <person name="Plante P.L."/>
            <person name="Corbeil J."/>
            <person name="Dugat-Bony E."/>
            <person name="Frenette M."/>
            <person name="Labrie S."/>
        </authorList>
    </citation>
    <scope>NUCLEOTIDE SEQUENCE</scope>
    <source>
        <strain evidence="16">LMA-70</strain>
    </source>
</reference>
<gene>
    <name evidence="16" type="ORF">DV451_001808</name>
</gene>
<dbReference type="Pfam" id="PF18401">
    <property type="entry name" value="Thioredoxin_13"/>
    <property type="match status" value="1"/>
</dbReference>
<dbReference type="SUPFAM" id="SSF53448">
    <property type="entry name" value="Nucleotide-diphospho-sugar transferases"/>
    <property type="match status" value="1"/>
</dbReference>
<feature type="region of interest" description="Disordered" evidence="9">
    <location>
        <begin position="1461"/>
        <end position="1500"/>
    </location>
</feature>
<dbReference type="FunFam" id="3.90.550.10:FF:000065">
    <property type="entry name" value="UDP-glucose:glycoprotein glucosyltransferase, putative"/>
    <property type="match status" value="1"/>
</dbReference>
<dbReference type="InterPro" id="IPR040525">
    <property type="entry name" value="UGGT_TRXL_4"/>
</dbReference>
<feature type="chain" id="PRO_5040387874" description="UDP-glucose:glycoprotein glucosyltransferase" evidence="10">
    <location>
        <begin position="22"/>
        <end position="1500"/>
    </location>
</feature>
<dbReference type="GO" id="GO:0036503">
    <property type="term" value="P:ERAD pathway"/>
    <property type="evidence" value="ECO:0007669"/>
    <property type="project" value="TreeGrafter"/>
</dbReference>
<evidence type="ECO:0000256" key="7">
    <source>
        <dbReference type="ARBA" id="ARBA00022824"/>
    </source>
</evidence>
<accession>A0A9P5G7E3</accession>
<comment type="similarity">
    <text evidence="4">Belongs to the glycosyltransferase 8 family.</text>
</comment>
<dbReference type="PROSITE" id="PS51257">
    <property type="entry name" value="PROKAR_LIPOPROTEIN"/>
    <property type="match status" value="1"/>
</dbReference>
<feature type="domain" description="UGGT thioredoxin-like" evidence="11">
    <location>
        <begin position="55"/>
        <end position="237"/>
    </location>
</feature>
<dbReference type="Pfam" id="PF18402">
    <property type="entry name" value="Thioredoxin_14"/>
    <property type="match status" value="1"/>
</dbReference>
<evidence type="ECO:0000259" key="14">
    <source>
        <dbReference type="Pfam" id="PF18403"/>
    </source>
</evidence>